<evidence type="ECO:0000313" key="2">
    <source>
        <dbReference type="Proteomes" id="UP000694941"/>
    </source>
</evidence>
<sequence length="131" mass="14919">MGCGPSKPYISSRRRSSYSENDDDDEHCERGEKVLTHIGVSRLHPKYSRKTEAKNGEITTMRANRNVKPELKDKSDRTLSGPLRAQVKRTPSQIEFFRALDEKINLGRVNSKQCNQEPSKCLNSTLQGERV</sequence>
<dbReference type="RefSeq" id="XP_022258906.1">
    <property type="nucleotide sequence ID" value="XM_022403198.1"/>
</dbReference>
<evidence type="ECO:0000313" key="5">
    <source>
        <dbReference type="RefSeq" id="XP_022258907.1"/>
    </source>
</evidence>
<accession>A0ABM1TSQ1</accession>
<evidence type="ECO:0000313" key="3">
    <source>
        <dbReference type="RefSeq" id="XP_013791098.1"/>
    </source>
</evidence>
<dbReference type="Proteomes" id="UP000694941">
    <property type="component" value="Unplaced"/>
</dbReference>
<evidence type="ECO:0000313" key="4">
    <source>
        <dbReference type="RefSeq" id="XP_022258906.1"/>
    </source>
</evidence>
<proteinExistence type="predicted"/>
<evidence type="ECO:0000256" key="1">
    <source>
        <dbReference type="SAM" id="MobiDB-lite"/>
    </source>
</evidence>
<organism evidence="2 5">
    <name type="scientific">Limulus polyphemus</name>
    <name type="common">Atlantic horseshoe crab</name>
    <dbReference type="NCBI Taxonomy" id="6850"/>
    <lineage>
        <taxon>Eukaryota</taxon>
        <taxon>Metazoa</taxon>
        <taxon>Ecdysozoa</taxon>
        <taxon>Arthropoda</taxon>
        <taxon>Chelicerata</taxon>
        <taxon>Merostomata</taxon>
        <taxon>Xiphosura</taxon>
        <taxon>Limulidae</taxon>
        <taxon>Limulus</taxon>
    </lineage>
</organism>
<dbReference type="RefSeq" id="XP_022258907.1">
    <property type="nucleotide sequence ID" value="XM_022403199.1"/>
</dbReference>
<feature type="region of interest" description="Disordered" evidence="1">
    <location>
        <begin position="1"/>
        <end position="29"/>
    </location>
</feature>
<reference evidence="3 4" key="1">
    <citation type="submission" date="2025-05" db="UniProtKB">
        <authorList>
            <consortium name="RefSeq"/>
        </authorList>
    </citation>
    <scope>IDENTIFICATION</scope>
    <source>
        <tissue evidence="3 4">Muscle</tissue>
    </source>
</reference>
<dbReference type="Pfam" id="PF15389">
    <property type="entry name" value="DUF4612"/>
    <property type="match status" value="1"/>
</dbReference>
<dbReference type="RefSeq" id="XP_013791098.1">
    <property type="nucleotide sequence ID" value="XM_013935644.2"/>
</dbReference>
<gene>
    <name evidence="3 4 5" type="primary">LOC106474944</name>
</gene>
<feature type="compositionally biased region" description="Basic and acidic residues" evidence="1">
    <location>
        <begin position="67"/>
        <end position="77"/>
    </location>
</feature>
<keyword evidence="2" id="KW-1185">Reference proteome</keyword>
<protein>
    <submittedName>
        <fullName evidence="3 4">Uncharacterized protein LOC106474944 isoform X1</fullName>
    </submittedName>
</protein>
<dbReference type="GeneID" id="106474944"/>
<name>A0ABM1TSQ1_LIMPO</name>
<dbReference type="InterPro" id="IPR027967">
    <property type="entry name" value="DUF4612"/>
</dbReference>
<feature type="region of interest" description="Disordered" evidence="1">
    <location>
        <begin position="47"/>
        <end position="87"/>
    </location>
</feature>
<feature type="region of interest" description="Disordered" evidence="1">
    <location>
        <begin position="111"/>
        <end position="131"/>
    </location>
</feature>